<dbReference type="GO" id="GO:0050660">
    <property type="term" value="F:flavin adenine dinucleotide binding"/>
    <property type="evidence" value="ECO:0007669"/>
    <property type="project" value="InterPro"/>
</dbReference>
<dbReference type="Pfam" id="PF02771">
    <property type="entry name" value="Acyl-CoA_dh_N"/>
    <property type="match status" value="1"/>
</dbReference>
<comment type="caution">
    <text evidence="8">The sequence shown here is derived from an EMBL/GenBank/DDBJ whole genome shotgun (WGS) entry which is preliminary data.</text>
</comment>
<dbReference type="InterPro" id="IPR009075">
    <property type="entry name" value="AcylCo_DH/oxidase_C"/>
</dbReference>
<sequence>MTILYDEGQQAIATESRRVLEARISKDALLPLLESVGEYHRPFWDTAKEQGWTALALPEAHDGLGLGLIELGLIAHQAGRSLSGAPFLTSGFGTAKAIELYGSDAQKARWLPKLASGESIGAIAFAAGPDTLPAQPDVTLTDDRLSGIARGVSGGLAANVAIVLANGPGMPVLALVDLTGVERTAVPSFDNSRCVANLGFAGVRAETLAVGTAARDAALHILALQAVVTAHEQTGGAEVLMEIARDYALTRRAFGQPIGAFQSVKHRIAELYGLVELARANCIHAASREGAADFITAAAAARLSATEAYDTAARDCVQIHGGIGVTWDLGLHLHMRRARSLAIEQGSSLFWEDVLVDRLAGEAA</sequence>
<feature type="domain" description="Acyl-CoA dehydrogenase/oxidase N-terminal" evidence="7">
    <location>
        <begin position="7"/>
        <end position="118"/>
    </location>
</feature>
<organism evidence="8 9">
    <name type="scientific">Sphingopyxis bauzanensis</name>
    <dbReference type="NCBI Taxonomy" id="651663"/>
    <lineage>
        <taxon>Bacteria</taxon>
        <taxon>Pseudomonadati</taxon>
        <taxon>Pseudomonadota</taxon>
        <taxon>Alphaproteobacteria</taxon>
        <taxon>Sphingomonadales</taxon>
        <taxon>Sphingomonadaceae</taxon>
        <taxon>Sphingopyxis</taxon>
    </lineage>
</organism>
<evidence type="ECO:0000256" key="3">
    <source>
        <dbReference type="ARBA" id="ARBA00022630"/>
    </source>
</evidence>
<reference evidence="8 9" key="1">
    <citation type="journal article" date="2010" name="Int. J. Syst. Evol. Microbiol.">
        <title>Sphingopyxis bauzanensis sp. nov., a psychrophilic bacterium isolated from soil.</title>
        <authorList>
            <person name="Zhang D.C."/>
            <person name="Liu H.C."/>
            <person name="Xin Y.H."/>
            <person name="Zhou Y.G."/>
            <person name="Schinner F."/>
            <person name="Margesin R."/>
        </authorList>
    </citation>
    <scope>NUCLEOTIDE SEQUENCE [LARGE SCALE GENOMIC DNA]</scope>
    <source>
        <strain evidence="8 9">DSM 22271</strain>
    </source>
</reference>
<dbReference type="EMBL" id="NISK01000005">
    <property type="protein sequence ID" value="OWQ94076.1"/>
    <property type="molecule type" value="Genomic_DNA"/>
</dbReference>
<dbReference type="Pfam" id="PF00441">
    <property type="entry name" value="Acyl-CoA_dh_1"/>
    <property type="match status" value="1"/>
</dbReference>
<evidence type="ECO:0000313" key="8">
    <source>
        <dbReference type="EMBL" id="OWQ94076.1"/>
    </source>
</evidence>
<dbReference type="InterPro" id="IPR037069">
    <property type="entry name" value="AcylCoA_DH/ox_N_sf"/>
</dbReference>
<evidence type="ECO:0000313" key="9">
    <source>
        <dbReference type="Proteomes" id="UP000197361"/>
    </source>
</evidence>
<dbReference type="OrthoDB" id="7328575at2"/>
<dbReference type="PANTHER" id="PTHR43884:SF20">
    <property type="entry name" value="ACYL-COA DEHYDROGENASE FADE28"/>
    <property type="match status" value="1"/>
</dbReference>
<accession>A0A246JN67</accession>
<comment type="cofactor">
    <cofactor evidence="1">
        <name>FAD</name>
        <dbReference type="ChEBI" id="CHEBI:57692"/>
    </cofactor>
</comment>
<name>A0A246JN67_9SPHN</name>
<protein>
    <submittedName>
        <fullName evidence="8">Acyl-CoA dehydrogenase</fullName>
    </submittedName>
</protein>
<keyword evidence="5" id="KW-0560">Oxidoreductase</keyword>
<evidence type="ECO:0000256" key="5">
    <source>
        <dbReference type="ARBA" id="ARBA00023002"/>
    </source>
</evidence>
<gene>
    <name evidence="8" type="ORF">CDQ92_18845</name>
</gene>
<proteinExistence type="inferred from homology"/>
<dbReference type="AlphaFoldDB" id="A0A246JN67"/>
<keyword evidence="3" id="KW-0285">Flavoprotein</keyword>
<evidence type="ECO:0000256" key="4">
    <source>
        <dbReference type="ARBA" id="ARBA00022827"/>
    </source>
</evidence>
<dbReference type="InterPro" id="IPR009100">
    <property type="entry name" value="AcylCoA_DH/oxidase_NM_dom_sf"/>
</dbReference>
<dbReference type="SUPFAM" id="SSF47203">
    <property type="entry name" value="Acyl-CoA dehydrogenase C-terminal domain-like"/>
    <property type="match status" value="1"/>
</dbReference>
<evidence type="ECO:0000256" key="1">
    <source>
        <dbReference type="ARBA" id="ARBA00001974"/>
    </source>
</evidence>
<dbReference type="Gene3D" id="1.20.140.10">
    <property type="entry name" value="Butyryl-CoA Dehydrogenase, subunit A, domain 3"/>
    <property type="match status" value="1"/>
</dbReference>
<dbReference type="SUPFAM" id="SSF56645">
    <property type="entry name" value="Acyl-CoA dehydrogenase NM domain-like"/>
    <property type="match status" value="1"/>
</dbReference>
<dbReference type="InterPro" id="IPR013786">
    <property type="entry name" value="AcylCoA_DH/ox_N"/>
</dbReference>
<dbReference type="Gene3D" id="1.10.540.10">
    <property type="entry name" value="Acyl-CoA dehydrogenase/oxidase, N-terminal domain"/>
    <property type="match status" value="1"/>
</dbReference>
<evidence type="ECO:0000259" key="6">
    <source>
        <dbReference type="Pfam" id="PF00441"/>
    </source>
</evidence>
<evidence type="ECO:0000256" key="2">
    <source>
        <dbReference type="ARBA" id="ARBA00009347"/>
    </source>
</evidence>
<dbReference type="RefSeq" id="WP_088443668.1">
    <property type="nucleotide sequence ID" value="NZ_BMMC01000022.1"/>
</dbReference>
<dbReference type="Proteomes" id="UP000197361">
    <property type="component" value="Unassembled WGS sequence"/>
</dbReference>
<dbReference type="PANTHER" id="PTHR43884">
    <property type="entry name" value="ACYL-COA DEHYDROGENASE"/>
    <property type="match status" value="1"/>
</dbReference>
<keyword evidence="4" id="KW-0274">FAD</keyword>
<dbReference type="InterPro" id="IPR036250">
    <property type="entry name" value="AcylCo_DH-like_C"/>
</dbReference>
<evidence type="ECO:0000259" key="7">
    <source>
        <dbReference type="Pfam" id="PF02771"/>
    </source>
</evidence>
<feature type="domain" description="Acyl-CoA dehydrogenase/oxidase C-terminal" evidence="6">
    <location>
        <begin position="218"/>
        <end position="348"/>
    </location>
</feature>
<keyword evidence="9" id="KW-1185">Reference proteome</keyword>
<comment type="similarity">
    <text evidence="2">Belongs to the acyl-CoA dehydrogenase family.</text>
</comment>
<dbReference type="GO" id="GO:0003995">
    <property type="term" value="F:acyl-CoA dehydrogenase activity"/>
    <property type="evidence" value="ECO:0007669"/>
    <property type="project" value="TreeGrafter"/>
</dbReference>